<keyword evidence="1" id="KW-0808">Transferase</keyword>
<dbReference type="SUPFAM" id="SSF53448">
    <property type="entry name" value="Nucleotide-diphospho-sugar transferases"/>
    <property type="match status" value="1"/>
</dbReference>
<dbReference type="InterPro" id="IPR029044">
    <property type="entry name" value="Nucleotide-diphossugar_trans"/>
</dbReference>
<organism evidence="1 2">
    <name type="scientific">Parabacteroides merdae</name>
    <dbReference type="NCBI Taxonomy" id="46503"/>
    <lineage>
        <taxon>Bacteria</taxon>
        <taxon>Pseudomonadati</taxon>
        <taxon>Bacteroidota</taxon>
        <taxon>Bacteroidia</taxon>
        <taxon>Bacteroidales</taxon>
        <taxon>Tannerellaceae</taxon>
        <taxon>Parabacteroides</taxon>
    </lineage>
</organism>
<reference evidence="1 2" key="1">
    <citation type="journal article" date="2019" name="Nat. Med.">
        <title>A library of human gut bacterial isolates paired with longitudinal multiomics data enables mechanistic microbiome research.</title>
        <authorList>
            <person name="Poyet M."/>
            <person name="Groussin M."/>
            <person name="Gibbons S.M."/>
            <person name="Avila-Pacheco J."/>
            <person name="Jiang X."/>
            <person name="Kearney S.M."/>
            <person name="Perrotta A.R."/>
            <person name="Berdy B."/>
            <person name="Zhao S."/>
            <person name="Lieberman T.D."/>
            <person name="Swanson P.K."/>
            <person name="Smith M."/>
            <person name="Roesemann S."/>
            <person name="Alexander J.E."/>
            <person name="Rich S.A."/>
            <person name="Livny J."/>
            <person name="Vlamakis H."/>
            <person name="Clish C."/>
            <person name="Bullock K."/>
            <person name="Deik A."/>
            <person name="Scott J."/>
            <person name="Pierce K.A."/>
            <person name="Xavier R.J."/>
            <person name="Alm E.J."/>
        </authorList>
    </citation>
    <scope>NUCLEOTIDE SEQUENCE [LARGE SCALE GENOMIC DNA]</scope>
    <source>
        <strain evidence="1 2">BIOML-A11</strain>
    </source>
</reference>
<evidence type="ECO:0000313" key="1">
    <source>
        <dbReference type="EMBL" id="MTV03044.1"/>
    </source>
</evidence>
<name>A0A9Q4RG80_9BACT</name>
<dbReference type="RefSeq" id="WP_138273056.1">
    <property type="nucleotide sequence ID" value="NZ_JANGDN010000008.1"/>
</dbReference>
<dbReference type="Proteomes" id="UP000482671">
    <property type="component" value="Unassembled WGS sequence"/>
</dbReference>
<dbReference type="Gene3D" id="3.90.550.10">
    <property type="entry name" value="Spore Coat Polysaccharide Biosynthesis Protein SpsA, Chain A"/>
    <property type="match status" value="1"/>
</dbReference>
<dbReference type="AlphaFoldDB" id="A0A9Q4RG80"/>
<comment type="caution">
    <text evidence="1">The sequence shown here is derived from an EMBL/GenBank/DDBJ whole genome shotgun (WGS) entry which is preliminary data.</text>
</comment>
<dbReference type="GO" id="GO:0016740">
    <property type="term" value="F:transferase activity"/>
    <property type="evidence" value="ECO:0007669"/>
    <property type="project" value="UniProtKB-KW"/>
</dbReference>
<evidence type="ECO:0000313" key="2">
    <source>
        <dbReference type="Proteomes" id="UP000482671"/>
    </source>
</evidence>
<gene>
    <name evidence="1" type="ORF">GME02_15655</name>
</gene>
<proteinExistence type="predicted"/>
<dbReference type="EMBL" id="WNDD01000018">
    <property type="protein sequence ID" value="MTV03044.1"/>
    <property type="molecule type" value="Genomic_DNA"/>
</dbReference>
<accession>A0A9Q4RG80</accession>
<protein>
    <submittedName>
        <fullName evidence="1">Sugar transferase</fullName>
    </submittedName>
</protein>
<sequence length="307" mass="36793">MTKFAPVLLFVYNRIETTKQTIIHLKNNTLAHETDLFIYSDGGKDKKSWKQVNMLRQYLRTISGFKNVFLVERRINYYLERNIIDGVTDIINHYGRVIVIEDDVLTNPYYLQYMNDVLTFYEKEKRVMHISSIPHFSIRTDNDITFTSLMECGWGWATWKDRWDNFKYYTNREDALDGFSKEDLYRIEYGGHFQCLKSLDRNPIPWDICWSLAIYRNKGLCIEPVTPLSQNIGLYNGTHYKGFRILGKDPYDRPYKTFKVEKFPTKVEINEEMEYFLSHDFKGFGMEYNWLGRLVRVIYRYFKNGKN</sequence>